<protein>
    <submittedName>
        <fullName evidence="1">Uncharacterized protein</fullName>
    </submittedName>
</protein>
<gene>
    <name evidence="1" type="ORF">C9374_011391</name>
</gene>
<comment type="caution">
    <text evidence="1">The sequence shown here is derived from an EMBL/GenBank/DDBJ whole genome shotgun (WGS) entry which is preliminary data.</text>
</comment>
<proteinExistence type="predicted"/>
<dbReference type="AlphaFoldDB" id="A0AA88H4E9"/>
<dbReference type="EMBL" id="PYSW02000004">
    <property type="protein sequence ID" value="KAG2392666.1"/>
    <property type="molecule type" value="Genomic_DNA"/>
</dbReference>
<organism evidence="1 2">
    <name type="scientific">Naegleria lovaniensis</name>
    <name type="common">Amoeba</name>
    <dbReference type="NCBI Taxonomy" id="51637"/>
    <lineage>
        <taxon>Eukaryota</taxon>
        <taxon>Discoba</taxon>
        <taxon>Heterolobosea</taxon>
        <taxon>Tetramitia</taxon>
        <taxon>Eutetramitia</taxon>
        <taxon>Vahlkampfiidae</taxon>
        <taxon>Naegleria</taxon>
    </lineage>
</organism>
<sequence length="556" mass="65013">MLMLMKKRKNLFELLLLPHRNTLRSYGLFLPGLRYPTTSYLCLKLVKNKYANLVSTSFGAKENKPCWVLLDYLAPSSGFITTSNNNNKNNIRYFTSKMASNDPVGTSTVIVQRVNENNISEKEYIGSFWKTQLPQQLMKGIWDTEKDFSRIPYHLIDNMYHSESGLYSEGCWHNFVMGLNLCQMIEQQEHEEEVTKFCKEHALEEKLARLSQSVFALNFDRDQHLFFQRQPSGIWQSADESEMQERKEFWKTNKDEKKLISNAMGLMFYSTISKHGKFLPQDLDLNKFCESIMSHFYDKAKQLWKTKISSVEGYEVETQHYRLVDHAMLFLAFSTFVSHPSVEPNLKERLLQAIDHILEIILKRFNVENFTERITYLDADLTRHSKRFLWQDCWLVLALIKSGKCIEQLPSMVQELYNEYVDIETGFLFSEAIGAVSDPTTVKTKTVNDKVRKFSPITGQMYISFINDNALFLLILKCRETYCFDNDSILQLDSLFKKFEESFHRYIEQSKVKKGISDMGAQRLLISDYLIREGLWANSETLFSLLSPCSFFSHHK</sequence>
<dbReference type="RefSeq" id="XP_044554560.1">
    <property type="nucleotide sequence ID" value="XM_044687041.1"/>
</dbReference>
<name>A0AA88H4E9_NAELO</name>
<dbReference type="Proteomes" id="UP000816034">
    <property type="component" value="Unassembled WGS sequence"/>
</dbReference>
<keyword evidence="2" id="KW-1185">Reference proteome</keyword>
<accession>A0AA88H4E9</accession>
<dbReference type="GeneID" id="68103845"/>
<evidence type="ECO:0000313" key="1">
    <source>
        <dbReference type="EMBL" id="KAG2392666.1"/>
    </source>
</evidence>
<evidence type="ECO:0000313" key="2">
    <source>
        <dbReference type="Proteomes" id="UP000816034"/>
    </source>
</evidence>
<reference evidence="1 2" key="1">
    <citation type="journal article" date="2018" name="BMC Genomics">
        <title>The genome of Naegleria lovaniensis, the basis for a comparative approach to unravel pathogenicity factors of the human pathogenic amoeba N. fowleri.</title>
        <authorList>
            <person name="Liechti N."/>
            <person name="Schurch N."/>
            <person name="Bruggmann R."/>
            <person name="Wittwer M."/>
        </authorList>
    </citation>
    <scope>NUCLEOTIDE SEQUENCE [LARGE SCALE GENOMIC DNA]</scope>
    <source>
        <strain evidence="1 2">ATCC 30569</strain>
    </source>
</reference>